<evidence type="ECO:0000256" key="8">
    <source>
        <dbReference type="ARBA" id="ARBA00022958"/>
    </source>
</evidence>
<feature type="transmembrane region" description="Helical" evidence="12">
    <location>
        <begin position="59"/>
        <end position="76"/>
    </location>
</feature>
<feature type="transmembrane region" description="Helical" evidence="12">
    <location>
        <begin position="191"/>
        <end position="210"/>
    </location>
</feature>
<dbReference type="EMBL" id="AAAAHL010000090">
    <property type="protein sequence ID" value="EAA0482953.1"/>
    <property type="molecule type" value="Genomic_DNA"/>
</dbReference>
<comment type="similarity">
    <text evidence="12">Belongs to the monovalent cation:proton antiporter 1 (CPA1) transporter (TC 2.A.36) family. NhaP2 subfamily.</text>
</comment>
<dbReference type="Pfam" id="PF03471">
    <property type="entry name" value="CorC_HlyC"/>
    <property type="match status" value="1"/>
</dbReference>
<comment type="subcellular location">
    <subcellularLocation>
        <location evidence="12">Cell inner membrane</location>
        <topology evidence="12">Multi-pass membrane protein</topology>
    </subcellularLocation>
    <subcellularLocation>
        <location evidence="1">Cell membrane</location>
        <topology evidence="1">Multi-pass membrane protein</topology>
    </subcellularLocation>
</comment>
<evidence type="ECO:0000256" key="12">
    <source>
        <dbReference type="HAMAP-Rule" id="MF_01075"/>
    </source>
</evidence>
<dbReference type="SUPFAM" id="SSF56176">
    <property type="entry name" value="FAD-binding/transporter-associated domain-like"/>
    <property type="match status" value="1"/>
</dbReference>
<dbReference type="GO" id="GO:0015386">
    <property type="term" value="F:potassium:proton antiporter activity"/>
    <property type="evidence" value="ECO:0007669"/>
    <property type="project" value="UniProtKB-UniRule"/>
</dbReference>
<reference evidence="14" key="1">
    <citation type="submission" date="2018-05" db="EMBL/GenBank/DDBJ databases">
        <authorList>
            <person name="Ashton P.M."/>
            <person name="Dallman T."/>
            <person name="Nair S."/>
            <person name="De Pinna E."/>
            <person name="Peters T."/>
            <person name="Grant K."/>
        </authorList>
    </citation>
    <scope>NUCLEOTIDE SEQUENCE [LARGE SCALE GENOMIC DNA]</scope>
    <source>
        <strain evidence="14">397720</strain>
    </source>
</reference>
<keyword evidence="4 12" id="KW-1003">Cell membrane</keyword>
<dbReference type="InterPro" id="IPR006153">
    <property type="entry name" value="Cation/H_exchanger_TM"/>
</dbReference>
<dbReference type="InterPro" id="IPR036318">
    <property type="entry name" value="FAD-bd_PCMH-like_sf"/>
</dbReference>
<dbReference type="Gene3D" id="3.30.70.1450">
    <property type="entry name" value="Regulator of K+ conductance, C-terminal domain"/>
    <property type="match status" value="1"/>
</dbReference>
<dbReference type="NCBIfam" id="NF003715">
    <property type="entry name" value="PRK05326.1-2"/>
    <property type="match status" value="1"/>
</dbReference>
<dbReference type="AlphaFoldDB" id="A0A3T2UX02"/>
<keyword evidence="7 12" id="KW-0812">Transmembrane</keyword>
<keyword evidence="10 12" id="KW-0406">Ion transport</keyword>
<evidence type="ECO:0000256" key="6">
    <source>
        <dbReference type="ARBA" id="ARBA00022538"/>
    </source>
</evidence>
<dbReference type="Pfam" id="PF00999">
    <property type="entry name" value="Na_H_Exchanger"/>
    <property type="match status" value="1"/>
</dbReference>
<dbReference type="Gene3D" id="3.30.465.10">
    <property type="match status" value="1"/>
</dbReference>
<feature type="transmembrane region" description="Helical" evidence="12">
    <location>
        <begin position="243"/>
        <end position="261"/>
    </location>
</feature>
<dbReference type="Gene3D" id="1.20.1530.20">
    <property type="match status" value="1"/>
</dbReference>
<dbReference type="SUPFAM" id="SSF116726">
    <property type="entry name" value="TrkA C-terminal domain-like"/>
    <property type="match status" value="1"/>
</dbReference>
<dbReference type="RefSeq" id="WP_000340208.1">
    <property type="nucleotide sequence ID" value="NZ_CABVUP010000083.1"/>
</dbReference>
<dbReference type="NCBIfam" id="NF003716">
    <property type="entry name" value="PRK05326.1-3"/>
    <property type="match status" value="1"/>
</dbReference>
<keyword evidence="9 12" id="KW-1133">Transmembrane helix</keyword>
<comment type="function">
    <text evidence="12">K(+)/H(+) antiporter that extrudes potassium in exchange for external protons and maintains the internal concentration of potassium under toxic levels.</text>
</comment>
<proteinExistence type="inferred from homology"/>
<dbReference type="PANTHER" id="PTHR32507">
    <property type="entry name" value="NA(+)/H(+) ANTIPORTER 1"/>
    <property type="match status" value="1"/>
</dbReference>
<dbReference type="GO" id="GO:0005886">
    <property type="term" value="C:plasma membrane"/>
    <property type="evidence" value="ECO:0007669"/>
    <property type="project" value="UniProtKB-SubCell"/>
</dbReference>
<evidence type="ECO:0000256" key="9">
    <source>
        <dbReference type="ARBA" id="ARBA00022989"/>
    </source>
</evidence>
<dbReference type="PROSITE" id="PS51202">
    <property type="entry name" value="RCK_C"/>
    <property type="match status" value="1"/>
</dbReference>
<feature type="transmembrane region" description="Helical" evidence="12">
    <location>
        <begin position="30"/>
        <end position="47"/>
    </location>
</feature>
<evidence type="ECO:0000256" key="4">
    <source>
        <dbReference type="ARBA" id="ARBA00022475"/>
    </source>
</evidence>
<evidence type="ECO:0000259" key="13">
    <source>
        <dbReference type="PROSITE" id="PS51202"/>
    </source>
</evidence>
<accession>A0A3T2UX02</accession>
<evidence type="ECO:0000313" key="14">
    <source>
        <dbReference type="EMBL" id="EAA0482953.1"/>
    </source>
</evidence>
<dbReference type="HAMAP" id="MF_01075">
    <property type="entry name" value="NhaP2"/>
    <property type="match status" value="1"/>
</dbReference>
<evidence type="ECO:0000256" key="2">
    <source>
        <dbReference type="ARBA" id="ARBA00022448"/>
    </source>
</evidence>
<evidence type="ECO:0000256" key="10">
    <source>
        <dbReference type="ARBA" id="ARBA00023065"/>
    </source>
</evidence>
<dbReference type="InterPro" id="IPR016169">
    <property type="entry name" value="FAD-bd_PCMH_sub2"/>
</dbReference>
<feature type="transmembrane region" description="Helical" evidence="12">
    <location>
        <begin position="273"/>
        <end position="292"/>
    </location>
</feature>
<dbReference type="InterPro" id="IPR038770">
    <property type="entry name" value="Na+/solute_symporter_sf"/>
</dbReference>
<feature type="transmembrane region" description="Helical" evidence="12">
    <location>
        <begin position="335"/>
        <end position="357"/>
    </location>
</feature>
<evidence type="ECO:0000256" key="7">
    <source>
        <dbReference type="ARBA" id="ARBA00022692"/>
    </source>
</evidence>
<gene>
    <name evidence="12" type="primary">nhaP2</name>
    <name evidence="14" type="ORF">DK174_13590</name>
</gene>
<dbReference type="GO" id="GO:0050660">
    <property type="term" value="F:flavin adenine dinucleotide binding"/>
    <property type="evidence" value="ECO:0007669"/>
    <property type="project" value="InterPro"/>
</dbReference>
<dbReference type="InterPro" id="IPR005170">
    <property type="entry name" value="Transptr-assoc_dom"/>
</dbReference>
<feature type="transmembrane region" description="Helical" evidence="12">
    <location>
        <begin position="298"/>
        <end position="323"/>
    </location>
</feature>
<organism evidence="14">
    <name type="scientific">Shigella flexneri</name>
    <dbReference type="NCBI Taxonomy" id="623"/>
    <lineage>
        <taxon>Bacteria</taxon>
        <taxon>Pseudomonadati</taxon>
        <taxon>Pseudomonadota</taxon>
        <taxon>Gammaproteobacteria</taxon>
        <taxon>Enterobacterales</taxon>
        <taxon>Enterobacteriaceae</taxon>
        <taxon>Shigella</taxon>
    </lineage>
</organism>
<dbReference type="InterPro" id="IPR006037">
    <property type="entry name" value="RCK_C"/>
</dbReference>
<name>A0A3T2UX02_SHIFL</name>
<keyword evidence="5 12" id="KW-0997">Cell inner membrane</keyword>
<evidence type="ECO:0000256" key="11">
    <source>
        <dbReference type="ARBA" id="ARBA00023136"/>
    </source>
</evidence>
<dbReference type="InterPro" id="IPR023729">
    <property type="entry name" value="NhaP2"/>
</dbReference>
<dbReference type="FunFam" id="3.30.70.1450:FF:000007">
    <property type="entry name" value="K(+)/H(+) antiporter NhaP2"/>
    <property type="match status" value="1"/>
</dbReference>
<sequence length="578" mass="62235">MDATTIISLFILGSILVTSSILLSSFSSRLGIPILVIFLAIGMLAGVDGVGGIPFDNYPFAYMVSNLALAIILLDGGMRTQASSFRVALGPALSLATLGVLITSGLTGMMAAWLFNLDLIEGLLIGAIVGSTDAAAVFSLLGGKGLNERVGSTLEIESGSNDPMAVFLTITLIAMIQQHESSVSWMFVVDILQQFGLGIVIGLGGGYLLLQMINRIALPAGLYPLLALSGGILIFALTTALEGSGILAVYLCGFLLGNRPIRNRYGILQNFDGLAWLAQIAMFLVLGLLVNPSDLLPIAIPALILSAWMIFFARPLSVFAGLLPFRGFNLRERVFISWVGLRGAVPIILAVFPMMAGLENARLFFNVAFFVVLVSLLLQGTSLSWAAKKAKVVVPPVGRPVSRVGLDIHPENPWEQFVYQLSADKWCVGAALRDLHMPKETRIAALFRDNQLLHPTGSTRLREGDVLCVIGRERDLPALGKLFSQSPPVALDQRFFGDFILEASAKYADVALIYGLEDGREYRDKQQTLGEIVQQLLGTAPVVGDQVEFAGMIWTVAEKEDNEVLKIGVRVAEEEAES</sequence>
<dbReference type="FunFam" id="1.20.1530.20:FF:000002">
    <property type="entry name" value="K(+)/H(+) antiporter NhaP2"/>
    <property type="match status" value="1"/>
</dbReference>
<keyword evidence="6 12" id="KW-0633">Potassium transport</keyword>
<feature type="transmembrane region" description="Helical" evidence="12">
    <location>
        <begin position="363"/>
        <end position="381"/>
    </location>
</feature>
<dbReference type="SMART" id="SM01091">
    <property type="entry name" value="CorC_HlyC"/>
    <property type="match status" value="1"/>
</dbReference>
<protein>
    <recommendedName>
        <fullName evidence="12">K(+)/H(+) antiporter NhaP2</fullName>
    </recommendedName>
    <alternativeName>
        <fullName evidence="12">Potassium/proton antiporter NhaP2</fullName>
    </alternativeName>
</protein>
<keyword evidence="11 12" id="KW-0472">Membrane</keyword>
<keyword evidence="3 12" id="KW-0050">Antiport</keyword>
<evidence type="ECO:0000256" key="3">
    <source>
        <dbReference type="ARBA" id="ARBA00022449"/>
    </source>
</evidence>
<keyword evidence="8 12" id="KW-0630">Potassium</keyword>
<feature type="domain" description="RCK C-terminal" evidence="13">
    <location>
        <begin position="403"/>
        <end position="485"/>
    </location>
</feature>
<dbReference type="NCBIfam" id="NF003714">
    <property type="entry name" value="PRK05326.1-1"/>
    <property type="match status" value="1"/>
</dbReference>
<dbReference type="PANTHER" id="PTHR32507:SF7">
    <property type="entry name" value="K(+)_H(+) ANTIPORTER NHAP2"/>
    <property type="match status" value="1"/>
</dbReference>
<feature type="transmembrane region" description="Helical" evidence="12">
    <location>
        <begin position="6"/>
        <end position="23"/>
    </location>
</feature>
<dbReference type="FunFam" id="3.30.465.10:FF:000009">
    <property type="entry name" value="K(+)/H(+) antiporter NhaP2"/>
    <property type="match status" value="1"/>
</dbReference>
<dbReference type="Proteomes" id="UP000839563">
    <property type="component" value="Unassembled WGS sequence"/>
</dbReference>
<dbReference type="GO" id="GO:0006884">
    <property type="term" value="P:cell volume homeostasis"/>
    <property type="evidence" value="ECO:0007669"/>
    <property type="project" value="InterPro"/>
</dbReference>
<feature type="transmembrane region" description="Helical" evidence="12">
    <location>
        <begin position="119"/>
        <end position="141"/>
    </location>
</feature>
<dbReference type="InterPro" id="IPR036721">
    <property type="entry name" value="RCK_C_sf"/>
</dbReference>
<keyword evidence="2 12" id="KW-0813">Transport</keyword>
<evidence type="ECO:0000256" key="5">
    <source>
        <dbReference type="ARBA" id="ARBA00022519"/>
    </source>
</evidence>
<evidence type="ECO:0000256" key="1">
    <source>
        <dbReference type="ARBA" id="ARBA00004651"/>
    </source>
</evidence>
<dbReference type="Pfam" id="PF02080">
    <property type="entry name" value="TrkA_C"/>
    <property type="match status" value="1"/>
</dbReference>
<comment type="caution">
    <text evidence="14">The sequence shown here is derived from an EMBL/GenBank/DDBJ whole genome shotgun (WGS) entry which is preliminary data.</text>
</comment>
<comment type="catalytic activity">
    <reaction evidence="12">
        <text>K(+)(in) + H(+)(out) = K(+)(out) + H(+)(in)</text>
        <dbReference type="Rhea" id="RHEA:29467"/>
        <dbReference type="ChEBI" id="CHEBI:15378"/>
        <dbReference type="ChEBI" id="CHEBI:29103"/>
    </reaction>
</comment>
<feature type="transmembrane region" description="Helical" evidence="12">
    <location>
        <begin position="88"/>
        <end position="113"/>
    </location>
</feature>